<dbReference type="EMBL" id="VXOY01000020">
    <property type="protein sequence ID" value="MYE38343.1"/>
    <property type="molecule type" value="Genomic_DNA"/>
</dbReference>
<reference evidence="2 3" key="1">
    <citation type="submission" date="2019-09" db="EMBL/GenBank/DDBJ databases">
        <title>Characterisation of the sponge microbiome using genome-centric metagenomics.</title>
        <authorList>
            <person name="Engelberts J.P."/>
            <person name="Robbins S.J."/>
            <person name="De Goeij J.M."/>
            <person name="Aranda M."/>
            <person name="Bell S.C."/>
            <person name="Webster N.S."/>
        </authorList>
    </citation>
    <scope>NUCLEOTIDE SEQUENCE [LARGE SCALE GENOMIC DNA]</scope>
    <source>
        <strain evidence="2">SB0662_bin_43</strain>
    </source>
</reference>
<evidence type="ECO:0000256" key="1">
    <source>
        <dbReference type="SAM" id="Phobius"/>
    </source>
</evidence>
<dbReference type="Proteomes" id="UP000449092">
    <property type="component" value="Unassembled WGS sequence"/>
</dbReference>
<protein>
    <submittedName>
        <fullName evidence="2">Uncharacterized protein</fullName>
    </submittedName>
</protein>
<accession>A0A845DLY8</accession>
<name>A0A845DLY8_9BACT</name>
<gene>
    <name evidence="2" type="ORF">F4X82_02410</name>
</gene>
<keyword evidence="1" id="KW-0472">Membrane</keyword>
<proteinExistence type="predicted"/>
<evidence type="ECO:0000313" key="2">
    <source>
        <dbReference type="EMBL" id="MYE38343.1"/>
    </source>
</evidence>
<organism evidence="2 3">
    <name type="scientific">Candidatus Spechtbacteria bacterium SB0662_bin_43</name>
    <dbReference type="NCBI Taxonomy" id="2604897"/>
    <lineage>
        <taxon>Bacteria</taxon>
        <taxon>Candidatus Spechtiibacteriota</taxon>
    </lineage>
</organism>
<dbReference type="InterPro" id="IPR043993">
    <property type="entry name" value="T4SS_pilin"/>
</dbReference>
<dbReference type="AlphaFoldDB" id="A0A845DLY8"/>
<dbReference type="Pfam" id="PF18895">
    <property type="entry name" value="T4SS_pilin"/>
    <property type="match status" value="1"/>
</dbReference>
<keyword evidence="1" id="KW-0812">Transmembrane</keyword>
<feature type="transmembrane region" description="Helical" evidence="1">
    <location>
        <begin position="225"/>
        <end position="245"/>
    </location>
</feature>
<feature type="transmembrane region" description="Helical" evidence="1">
    <location>
        <begin position="189"/>
        <end position="213"/>
    </location>
</feature>
<feature type="transmembrane region" description="Helical" evidence="1">
    <location>
        <begin position="7"/>
        <end position="29"/>
    </location>
</feature>
<sequence>MVHIQRVSFGILTLTALFILCGVFFTQIIEARGPNVSYPTQALCDTRCGYEVGWSCSERGSIDQECERIADEMNIPPDQRACWKKDLMGGWECRRTDCTQDEIDNGCPAENKEAYWNFAEGQCKCRKIDCGADFRQRYESRGWTCEWNNQTRKCTCTAPNGERRVECDPNKQICNPIKSEDFDELVNGIIRWITLFSVPIFTLMVVYAGFLYTTSAGSSTQTQKAVSVIKYAVIGFIIVGLAYVIKAIVGDIL</sequence>
<comment type="caution">
    <text evidence="2">The sequence shown here is derived from an EMBL/GenBank/DDBJ whole genome shotgun (WGS) entry which is preliminary data.</text>
</comment>
<keyword evidence="1" id="KW-1133">Transmembrane helix</keyword>
<evidence type="ECO:0000313" key="3">
    <source>
        <dbReference type="Proteomes" id="UP000449092"/>
    </source>
</evidence>